<comment type="caution">
    <text evidence="1">The sequence shown here is derived from an EMBL/GenBank/DDBJ whole genome shotgun (WGS) entry which is preliminary data.</text>
</comment>
<name>A0ABV2X4J1_9NOCA</name>
<gene>
    <name evidence="1" type="ORF">ABZ507_03235</name>
</gene>
<dbReference type="RefSeq" id="WP_357990080.1">
    <property type="nucleotide sequence ID" value="NZ_JBEYBR010000004.1"/>
</dbReference>
<keyword evidence="2" id="KW-1185">Reference proteome</keyword>
<sequence length="340" mass="36708">MGFDAHVLKVLIASPGDTMPERDAIERGLMGWNGSRAENCGVAVIPWRWENNAVPMMGGSPQSVINAQAVDSCDIVLAVFDSRLGTATENAVSGTAEEITRAHKAGKPVHVWVSEAPIPRSASPEELQRLQDFKNELRTQGLLGTYTNPESLQYQVHQAVEHDVTRMGLGPVNLQSAKAVQARAVTARVTPNPLGDQLWNVTVRNDSASPISDLSVDVYLVDVRGRRVAGQCVPAKGRQTTAELIDKAMDQMLRGGLKDLGPGIAEPVADHLMPPLRAEMFKHIQANMIDSFPTIIPAHDESAVVYATEGTAEVRVDIQFADAAGQRWIRTHGQPPAPAA</sequence>
<accession>A0ABV2X4J1</accession>
<evidence type="ECO:0008006" key="3">
    <source>
        <dbReference type="Google" id="ProtNLM"/>
    </source>
</evidence>
<evidence type="ECO:0000313" key="1">
    <source>
        <dbReference type="EMBL" id="MEU2120822.1"/>
    </source>
</evidence>
<dbReference type="EMBL" id="JBEYBR010000004">
    <property type="protein sequence ID" value="MEU2120822.1"/>
    <property type="molecule type" value="Genomic_DNA"/>
</dbReference>
<dbReference type="Proteomes" id="UP001550535">
    <property type="component" value="Unassembled WGS sequence"/>
</dbReference>
<organism evidence="1 2">
    <name type="scientific">Nocardia niwae</name>
    <dbReference type="NCBI Taxonomy" id="626084"/>
    <lineage>
        <taxon>Bacteria</taxon>
        <taxon>Bacillati</taxon>
        <taxon>Actinomycetota</taxon>
        <taxon>Actinomycetes</taxon>
        <taxon>Mycobacteriales</taxon>
        <taxon>Nocardiaceae</taxon>
        <taxon>Nocardia</taxon>
    </lineage>
</organism>
<protein>
    <recommendedName>
        <fullName evidence="3">DUF4062 domain-containing protein</fullName>
    </recommendedName>
</protein>
<proteinExistence type="predicted"/>
<reference evidence="1 2" key="1">
    <citation type="submission" date="2024-06" db="EMBL/GenBank/DDBJ databases">
        <title>The Natural Products Discovery Center: Release of the First 8490 Sequenced Strains for Exploring Actinobacteria Biosynthetic Diversity.</title>
        <authorList>
            <person name="Kalkreuter E."/>
            <person name="Kautsar S.A."/>
            <person name="Yang D."/>
            <person name="Bader C.D."/>
            <person name="Teijaro C.N."/>
            <person name="Fluegel L."/>
            <person name="Davis C.M."/>
            <person name="Simpson J.R."/>
            <person name="Lauterbach L."/>
            <person name="Steele A.D."/>
            <person name="Gui C."/>
            <person name="Meng S."/>
            <person name="Li G."/>
            <person name="Viehrig K."/>
            <person name="Ye F."/>
            <person name="Su P."/>
            <person name="Kiefer A.F."/>
            <person name="Nichols A."/>
            <person name="Cepeda A.J."/>
            <person name="Yan W."/>
            <person name="Fan B."/>
            <person name="Jiang Y."/>
            <person name="Adhikari A."/>
            <person name="Zheng C.-J."/>
            <person name="Schuster L."/>
            <person name="Cowan T.M."/>
            <person name="Smanski M.J."/>
            <person name="Chevrette M.G."/>
            <person name="De Carvalho L.P.S."/>
            <person name="Shen B."/>
        </authorList>
    </citation>
    <scope>NUCLEOTIDE SEQUENCE [LARGE SCALE GENOMIC DNA]</scope>
    <source>
        <strain evidence="1 2">NPDC019434</strain>
    </source>
</reference>
<evidence type="ECO:0000313" key="2">
    <source>
        <dbReference type="Proteomes" id="UP001550535"/>
    </source>
</evidence>